<dbReference type="RefSeq" id="XP_003745868.1">
    <property type="nucleotide sequence ID" value="XM_003745820.2"/>
</dbReference>
<evidence type="ECO:0000256" key="1">
    <source>
        <dbReference type="SAM" id="Coils"/>
    </source>
</evidence>
<accession>A0AAJ6QW66</accession>
<feature type="coiled-coil region" evidence="1">
    <location>
        <begin position="6"/>
        <end position="65"/>
    </location>
</feature>
<keyword evidence="1" id="KW-0175">Coiled coil</keyword>
<evidence type="ECO:0000313" key="2">
    <source>
        <dbReference type="Proteomes" id="UP000694867"/>
    </source>
</evidence>
<keyword evidence="2" id="KW-1185">Reference proteome</keyword>
<dbReference type="Proteomes" id="UP000694867">
    <property type="component" value="Unplaced"/>
</dbReference>
<sequence>MSCSNCEKLKKEMEDFKDTLQLKEFELEEKLNTFEDRLEWANEDISKLKAELEDTKEERDRYKVLAQSLGIDREDVTQHGSQTPKDGKNISRLLEIIKKQAELLEEMKSLLVIDSLSR</sequence>
<dbReference type="KEGG" id="goe:100899990"/>
<protein>
    <submittedName>
        <fullName evidence="3">Uncharacterized protein LOC100899990</fullName>
    </submittedName>
</protein>
<dbReference type="AlphaFoldDB" id="A0AAJ6QW66"/>
<dbReference type="GeneID" id="100899990"/>
<reference evidence="3" key="1">
    <citation type="submission" date="2025-08" db="UniProtKB">
        <authorList>
            <consortium name="RefSeq"/>
        </authorList>
    </citation>
    <scope>IDENTIFICATION</scope>
</reference>
<organism evidence="2 3">
    <name type="scientific">Galendromus occidentalis</name>
    <name type="common">western predatory mite</name>
    <dbReference type="NCBI Taxonomy" id="34638"/>
    <lineage>
        <taxon>Eukaryota</taxon>
        <taxon>Metazoa</taxon>
        <taxon>Ecdysozoa</taxon>
        <taxon>Arthropoda</taxon>
        <taxon>Chelicerata</taxon>
        <taxon>Arachnida</taxon>
        <taxon>Acari</taxon>
        <taxon>Parasitiformes</taxon>
        <taxon>Mesostigmata</taxon>
        <taxon>Gamasina</taxon>
        <taxon>Phytoseioidea</taxon>
        <taxon>Phytoseiidae</taxon>
        <taxon>Typhlodrominae</taxon>
        <taxon>Galendromus</taxon>
    </lineage>
</organism>
<gene>
    <name evidence="3" type="primary">LOC100899990</name>
</gene>
<proteinExistence type="predicted"/>
<name>A0AAJ6QW66_9ACAR</name>
<evidence type="ECO:0000313" key="3">
    <source>
        <dbReference type="RefSeq" id="XP_003745868.1"/>
    </source>
</evidence>